<keyword evidence="5" id="KW-1185">Reference proteome</keyword>
<dbReference type="Pfam" id="PF01408">
    <property type="entry name" value="GFO_IDH_MocA"/>
    <property type="match status" value="1"/>
</dbReference>
<comment type="caution">
    <text evidence="4">The sequence shown here is derived from an EMBL/GenBank/DDBJ whole genome shotgun (WGS) entry which is preliminary data.</text>
</comment>
<dbReference type="PANTHER" id="PTHR43377:SF1">
    <property type="entry name" value="BILIVERDIN REDUCTASE A"/>
    <property type="match status" value="1"/>
</dbReference>
<gene>
    <name evidence="4" type="ORF">ABT276_01495</name>
</gene>
<evidence type="ECO:0000313" key="5">
    <source>
        <dbReference type="Proteomes" id="UP001445472"/>
    </source>
</evidence>
<dbReference type="Proteomes" id="UP001445472">
    <property type="component" value="Unassembled WGS sequence"/>
</dbReference>
<dbReference type="PANTHER" id="PTHR43377">
    <property type="entry name" value="BILIVERDIN REDUCTASE A"/>
    <property type="match status" value="1"/>
</dbReference>
<evidence type="ECO:0000256" key="1">
    <source>
        <dbReference type="SAM" id="MobiDB-lite"/>
    </source>
</evidence>
<dbReference type="InterPro" id="IPR055170">
    <property type="entry name" value="GFO_IDH_MocA-like_dom"/>
</dbReference>
<evidence type="ECO:0000259" key="2">
    <source>
        <dbReference type="Pfam" id="PF01408"/>
    </source>
</evidence>
<protein>
    <submittedName>
        <fullName evidence="4">Gfo/Idh/MocA family oxidoreductase</fullName>
    </submittedName>
</protein>
<sequence length="354" mass="37844">MKVAVLSFAHVHAATYLRLLHDRSDVELITADPDAEPGDPTRGKALADELGVTYRSSYEEVLAERPRAVIVTSENTRHRQLVEQAAAAGAHILCEKPLATTEPDARTMIEACSTAGVSLMTAYPVRFHPAFTALRHSLTGGSLGRLLAVHGINNSTPPALERSWFADPTLSGGGAIMDHTVHIADLLDVLLDGEQPTHVYAVANSHLAPGHDDAAGDVETAGLITLTYPSGLVATIDCSWSHPATHPTWGGLTLTCVTEQALLEFDAFPPLLTGYDTESATPRWEPGTIDLDAAMLNTFLTAARTGQHAHPDGESGLRTLKTVRAAYRSLHTGQPATLTDPIREVDGHESRTGR</sequence>
<dbReference type="SUPFAM" id="SSF51735">
    <property type="entry name" value="NAD(P)-binding Rossmann-fold domains"/>
    <property type="match status" value="1"/>
</dbReference>
<dbReference type="EMBL" id="JBEPBX010000001">
    <property type="protein sequence ID" value="MER6612097.1"/>
    <property type="molecule type" value="Genomic_DNA"/>
</dbReference>
<dbReference type="Pfam" id="PF22725">
    <property type="entry name" value="GFO_IDH_MocA_C3"/>
    <property type="match status" value="1"/>
</dbReference>
<feature type="domain" description="Gfo/Idh/MocA-like oxidoreductase N-terminal" evidence="2">
    <location>
        <begin position="39"/>
        <end position="122"/>
    </location>
</feature>
<dbReference type="InterPro" id="IPR036291">
    <property type="entry name" value="NAD(P)-bd_dom_sf"/>
</dbReference>
<feature type="region of interest" description="Disordered" evidence="1">
    <location>
        <begin position="332"/>
        <end position="354"/>
    </location>
</feature>
<dbReference type="SUPFAM" id="SSF55347">
    <property type="entry name" value="Glyceraldehyde-3-phosphate dehydrogenase-like, C-terminal domain"/>
    <property type="match status" value="1"/>
</dbReference>
<proteinExistence type="predicted"/>
<dbReference type="Gene3D" id="3.30.360.10">
    <property type="entry name" value="Dihydrodipicolinate Reductase, domain 2"/>
    <property type="match status" value="1"/>
</dbReference>
<reference evidence="4 5" key="1">
    <citation type="submission" date="2024-06" db="EMBL/GenBank/DDBJ databases">
        <title>The Natural Products Discovery Center: Release of the First 8490 Sequenced Strains for Exploring Actinobacteria Biosynthetic Diversity.</title>
        <authorList>
            <person name="Kalkreuter E."/>
            <person name="Kautsar S.A."/>
            <person name="Yang D."/>
            <person name="Bader C.D."/>
            <person name="Teijaro C.N."/>
            <person name="Fluegel L."/>
            <person name="Davis C.M."/>
            <person name="Simpson J.R."/>
            <person name="Lauterbach L."/>
            <person name="Steele A.D."/>
            <person name="Gui C."/>
            <person name="Meng S."/>
            <person name="Li G."/>
            <person name="Viehrig K."/>
            <person name="Ye F."/>
            <person name="Su P."/>
            <person name="Kiefer A.F."/>
            <person name="Nichols A."/>
            <person name="Cepeda A.J."/>
            <person name="Yan W."/>
            <person name="Fan B."/>
            <person name="Jiang Y."/>
            <person name="Adhikari A."/>
            <person name="Zheng C.-J."/>
            <person name="Schuster L."/>
            <person name="Cowan T.M."/>
            <person name="Smanski M.J."/>
            <person name="Chevrette M.G."/>
            <person name="De Carvalho L.P.S."/>
            <person name="Shen B."/>
        </authorList>
    </citation>
    <scope>NUCLEOTIDE SEQUENCE [LARGE SCALE GENOMIC DNA]</scope>
    <source>
        <strain evidence="4 5">NPDC000837</strain>
    </source>
</reference>
<evidence type="ECO:0000313" key="4">
    <source>
        <dbReference type="EMBL" id="MER6612097.1"/>
    </source>
</evidence>
<organism evidence="4 5">
    <name type="scientific">Streptomyces xantholiticus</name>
    <dbReference type="NCBI Taxonomy" id="68285"/>
    <lineage>
        <taxon>Bacteria</taxon>
        <taxon>Bacillati</taxon>
        <taxon>Actinomycetota</taxon>
        <taxon>Actinomycetes</taxon>
        <taxon>Kitasatosporales</taxon>
        <taxon>Streptomycetaceae</taxon>
        <taxon>Streptomyces</taxon>
    </lineage>
</organism>
<accession>A0ABV1UPC0</accession>
<name>A0ABV1UPC0_9ACTN</name>
<evidence type="ECO:0000259" key="3">
    <source>
        <dbReference type="Pfam" id="PF22725"/>
    </source>
</evidence>
<feature type="compositionally biased region" description="Basic and acidic residues" evidence="1">
    <location>
        <begin position="341"/>
        <end position="354"/>
    </location>
</feature>
<dbReference type="RefSeq" id="WP_351974572.1">
    <property type="nucleotide sequence ID" value="NZ_JBEPBX010000001.1"/>
</dbReference>
<dbReference type="Gene3D" id="3.40.50.720">
    <property type="entry name" value="NAD(P)-binding Rossmann-like Domain"/>
    <property type="match status" value="1"/>
</dbReference>
<dbReference type="InterPro" id="IPR000683">
    <property type="entry name" value="Gfo/Idh/MocA-like_OxRdtase_N"/>
</dbReference>
<feature type="domain" description="GFO/IDH/MocA-like oxidoreductase" evidence="3">
    <location>
        <begin position="132"/>
        <end position="246"/>
    </location>
</feature>
<dbReference type="InterPro" id="IPR051450">
    <property type="entry name" value="Gfo/Idh/MocA_Oxidoreductases"/>
</dbReference>